<dbReference type="Pfam" id="PF13692">
    <property type="entry name" value="Glyco_trans_1_4"/>
    <property type="match status" value="1"/>
</dbReference>
<name>A0ABT9UEJ7_9MICC</name>
<accession>A0ABT9UEJ7</accession>
<sequence>MALMLITKTDFRLPRDGGALRTSEVVRVLSSAGHSVSAFVAKPSSHQGTSSRVAGFALIMANLKVLRRVLGCASLTVAKWYSPSMIKSIVAARPTQKWNGTIIEYSQLAIYRDIVPGPVLIDMHNIESELMRNYQKSASGWLRRMAALWESRRLARLESSMVNFASAITFVSQRDLDVFRILAKSKLDRNEVQLAVAPNGVAEEGFRWTGTRQPNVVFVAHLGWQPNIDAATWLVEKVWAQVVAAVPHARLQLVGRSPHPSVLRLTSDTVQVFADVESVIPFTGSAAVATAPLLASGGTRLKIMEAMSCGTPVVSTSLGALGLESKAGHGLVIADDPGDFAKALVDMLTSSPSEDTVRSAVLDMKWDSTLTSLVDTANEKLGV</sequence>
<reference evidence="1 2" key="1">
    <citation type="submission" date="2023-07" db="EMBL/GenBank/DDBJ databases">
        <title>Sorghum-associated microbial communities from plants grown in Nebraska, USA.</title>
        <authorList>
            <person name="Schachtman D."/>
        </authorList>
    </citation>
    <scope>NUCLEOTIDE SEQUENCE [LARGE SCALE GENOMIC DNA]</scope>
    <source>
        <strain evidence="1 2">DS994</strain>
    </source>
</reference>
<dbReference type="Proteomes" id="UP001226389">
    <property type="component" value="Unassembled WGS sequence"/>
</dbReference>
<evidence type="ECO:0000313" key="1">
    <source>
        <dbReference type="EMBL" id="MDQ0118078.1"/>
    </source>
</evidence>
<dbReference type="SUPFAM" id="SSF53756">
    <property type="entry name" value="UDP-Glycosyltransferase/glycogen phosphorylase"/>
    <property type="match status" value="1"/>
</dbReference>
<protein>
    <submittedName>
        <fullName evidence="1">Glycosyltransferase involved in cell wall biosynthesis</fullName>
    </submittedName>
</protein>
<dbReference type="EMBL" id="JAUSSY010000004">
    <property type="protein sequence ID" value="MDQ0118078.1"/>
    <property type="molecule type" value="Genomic_DNA"/>
</dbReference>
<organism evidence="1 2">
    <name type="scientific">Pseudarthrobacter defluvii</name>
    <dbReference type="NCBI Taxonomy" id="410837"/>
    <lineage>
        <taxon>Bacteria</taxon>
        <taxon>Bacillati</taxon>
        <taxon>Actinomycetota</taxon>
        <taxon>Actinomycetes</taxon>
        <taxon>Micrococcales</taxon>
        <taxon>Micrococcaceae</taxon>
        <taxon>Pseudarthrobacter</taxon>
    </lineage>
</organism>
<dbReference type="RefSeq" id="WP_307488922.1">
    <property type="nucleotide sequence ID" value="NZ_JAUSSY010000004.1"/>
</dbReference>
<comment type="caution">
    <text evidence="1">The sequence shown here is derived from an EMBL/GenBank/DDBJ whole genome shotgun (WGS) entry which is preliminary data.</text>
</comment>
<dbReference type="PANTHER" id="PTHR12526:SF600">
    <property type="entry name" value="GLYCOSYL TRANSFERASE GROUP 1"/>
    <property type="match status" value="1"/>
</dbReference>
<dbReference type="PANTHER" id="PTHR12526">
    <property type="entry name" value="GLYCOSYLTRANSFERASE"/>
    <property type="match status" value="1"/>
</dbReference>
<proteinExistence type="predicted"/>
<evidence type="ECO:0000313" key="2">
    <source>
        <dbReference type="Proteomes" id="UP001226389"/>
    </source>
</evidence>
<keyword evidence="2" id="KW-1185">Reference proteome</keyword>
<gene>
    <name evidence="1" type="ORF">J2T22_001255</name>
</gene>
<dbReference type="CDD" id="cd03801">
    <property type="entry name" value="GT4_PimA-like"/>
    <property type="match status" value="1"/>
</dbReference>
<dbReference type="Gene3D" id="3.40.50.2000">
    <property type="entry name" value="Glycogen Phosphorylase B"/>
    <property type="match status" value="1"/>
</dbReference>